<feature type="region of interest" description="Disordered" evidence="1">
    <location>
        <begin position="651"/>
        <end position="750"/>
    </location>
</feature>
<feature type="compositionally biased region" description="Basic and acidic residues" evidence="1">
    <location>
        <begin position="333"/>
        <end position="345"/>
    </location>
</feature>
<sequence>MPNLQPPAPPRRMTMPSSSPRPPSPLRNGFVYDTSTGIDPDIQSDSGSEDDGSDDSDGYHRPRGGRRGSRSPSPSASVTQLAANLAHRVGSLFPNPPSHHPGLSAAEIESEAERERDRTRREAERILTAEAEERKRVEERVLALLHKTNATNTLPPPPARSQTLPPSPTPSQKEGLGGWWQAAKNKLTPTKEPLTPAQQVIQEAKSREKEDESKGKEREWPTNPNTKYSDPTLLKLNTPQIPRKPPPQAPSPSSPTPSRGMFAYTSAANSPTSRQPTPLPIYATFTPSGTLDVPSTVLAIARRFEKLERWTVGHVRALEERMGDVEAWLVEKENAKEAEQKEKEQANGSNQPNGGGQSKVQEEMNGVREELGELQSRFSTLGREVAKLAMAMPSDMDSPPRPPPQQRQPPPVAAASPQPSEPPMLPDFTGSFGFSRHLGVGMSPMTSPLATPHRRVPSLTARESTSPPLASRTARGAAISKRASGTRLPYPSGDYAPLPPGTELAVSPSSTGATSPDPDRRNSAISGLPSMPSSPPFGAPTRVLSPGPMPGSRTNVKIGNLNRPLPAPTASSQSQRLVSPRPSPSPSVSPTPRKRYTVALGEPITRGSAMLSESDNDANEGGSEAESEDDTFADETIGKKGSARIASSLLKDASSSTVSLNSLPPESGFPPATGLTRQKHVSPRSNDFSSNASQGHKPRAQSIYGLSSVYQTAPPKPVAPLNPGRLRSSRSTDKFAGNGSGPEGKFVDPLLLRRQEKAKTKEIAMPKPIGKVPIGDLVAFFDKS</sequence>
<evidence type="ECO:0000313" key="3">
    <source>
        <dbReference type="Proteomes" id="UP000027073"/>
    </source>
</evidence>
<dbReference type="HOGENOM" id="CLU_013867_0_0_1"/>
<feature type="compositionally biased region" description="Polar residues" evidence="1">
    <location>
        <begin position="653"/>
        <end position="664"/>
    </location>
</feature>
<name>A0A067NXG2_PLEO1</name>
<feature type="region of interest" description="Disordered" evidence="1">
    <location>
        <begin position="333"/>
        <end position="638"/>
    </location>
</feature>
<feature type="compositionally biased region" description="Basic and acidic residues" evidence="1">
    <location>
        <begin position="204"/>
        <end position="220"/>
    </location>
</feature>
<evidence type="ECO:0000256" key="1">
    <source>
        <dbReference type="SAM" id="MobiDB-lite"/>
    </source>
</evidence>
<feature type="compositionally biased region" description="Low complexity" evidence="1">
    <location>
        <begin position="571"/>
        <end position="580"/>
    </location>
</feature>
<dbReference type="Proteomes" id="UP000027073">
    <property type="component" value="Unassembled WGS sequence"/>
</dbReference>
<feature type="compositionally biased region" description="Basic and acidic residues" evidence="1">
    <location>
        <begin position="111"/>
        <end position="141"/>
    </location>
</feature>
<feature type="compositionally biased region" description="Pro residues" evidence="1">
    <location>
        <begin position="399"/>
        <end position="412"/>
    </location>
</feature>
<accession>A0A067NXG2</accession>
<feature type="compositionally biased region" description="Pro residues" evidence="1">
    <location>
        <begin position="242"/>
        <end position="255"/>
    </location>
</feature>
<feature type="compositionally biased region" description="Polar residues" evidence="1">
    <location>
        <begin position="266"/>
        <end position="276"/>
    </location>
</feature>
<feature type="compositionally biased region" description="Acidic residues" evidence="1">
    <location>
        <begin position="614"/>
        <end position="633"/>
    </location>
</feature>
<dbReference type="InParanoid" id="A0A067NXG2"/>
<feature type="compositionally biased region" description="Basic and acidic residues" evidence="1">
    <location>
        <begin position="360"/>
        <end position="371"/>
    </location>
</feature>
<feature type="compositionally biased region" description="Pro residues" evidence="1">
    <location>
        <begin position="1"/>
        <end position="10"/>
    </location>
</feature>
<protein>
    <submittedName>
        <fullName evidence="2">Uncharacterized protein</fullName>
    </submittedName>
</protein>
<feature type="compositionally biased region" description="Pro residues" evidence="1">
    <location>
        <begin position="154"/>
        <end position="169"/>
    </location>
</feature>
<proteinExistence type="predicted"/>
<organism evidence="2 3">
    <name type="scientific">Pleurotus ostreatus (strain PC15)</name>
    <name type="common">Oyster mushroom</name>
    <dbReference type="NCBI Taxonomy" id="1137138"/>
    <lineage>
        <taxon>Eukaryota</taxon>
        <taxon>Fungi</taxon>
        <taxon>Dikarya</taxon>
        <taxon>Basidiomycota</taxon>
        <taxon>Agaricomycotina</taxon>
        <taxon>Agaricomycetes</taxon>
        <taxon>Agaricomycetidae</taxon>
        <taxon>Agaricales</taxon>
        <taxon>Pleurotineae</taxon>
        <taxon>Pleurotaceae</taxon>
        <taxon>Pleurotus</taxon>
    </lineage>
</organism>
<dbReference type="AlphaFoldDB" id="A0A067NXG2"/>
<dbReference type="EMBL" id="KL198004">
    <property type="protein sequence ID" value="KDQ32614.1"/>
    <property type="molecule type" value="Genomic_DNA"/>
</dbReference>
<gene>
    <name evidence="2" type="ORF">PLEOSDRAFT_1091149</name>
</gene>
<feature type="compositionally biased region" description="Polar residues" evidence="1">
    <location>
        <begin position="683"/>
        <end position="694"/>
    </location>
</feature>
<feature type="region of interest" description="Disordered" evidence="1">
    <location>
        <begin position="1"/>
        <end position="281"/>
    </location>
</feature>
<dbReference type="VEuPathDB" id="FungiDB:PLEOSDRAFT_1091149"/>
<reference evidence="3" key="1">
    <citation type="journal article" date="2014" name="Proc. Natl. Acad. Sci. U.S.A.">
        <title>Extensive sampling of basidiomycete genomes demonstrates inadequacy of the white-rot/brown-rot paradigm for wood decay fungi.</title>
        <authorList>
            <person name="Riley R."/>
            <person name="Salamov A.A."/>
            <person name="Brown D.W."/>
            <person name="Nagy L.G."/>
            <person name="Floudas D."/>
            <person name="Held B.W."/>
            <person name="Levasseur A."/>
            <person name="Lombard V."/>
            <person name="Morin E."/>
            <person name="Otillar R."/>
            <person name="Lindquist E.A."/>
            <person name="Sun H."/>
            <person name="LaButti K.M."/>
            <person name="Schmutz J."/>
            <person name="Jabbour D."/>
            <person name="Luo H."/>
            <person name="Baker S.E."/>
            <person name="Pisabarro A.G."/>
            <person name="Walton J.D."/>
            <person name="Blanchette R.A."/>
            <person name="Henrissat B."/>
            <person name="Martin F."/>
            <person name="Cullen D."/>
            <person name="Hibbett D.S."/>
            <person name="Grigoriev I.V."/>
        </authorList>
    </citation>
    <scope>NUCLEOTIDE SEQUENCE [LARGE SCALE GENOMIC DNA]</scope>
    <source>
        <strain evidence="3">PC15</strain>
    </source>
</reference>
<evidence type="ECO:0000313" key="2">
    <source>
        <dbReference type="EMBL" id="KDQ32614.1"/>
    </source>
</evidence>
<feature type="compositionally biased region" description="Acidic residues" evidence="1">
    <location>
        <begin position="47"/>
        <end position="56"/>
    </location>
</feature>
<dbReference type="OrthoDB" id="3269842at2759"/>